<dbReference type="EMBL" id="KN822038">
    <property type="protein sequence ID" value="KIM63059.1"/>
    <property type="molecule type" value="Genomic_DNA"/>
</dbReference>
<dbReference type="HOGENOM" id="CLU_2905490_0_0_1"/>
<dbReference type="Proteomes" id="UP000053989">
    <property type="component" value="Unassembled WGS sequence"/>
</dbReference>
<reference evidence="2" key="2">
    <citation type="submission" date="2015-01" db="EMBL/GenBank/DDBJ databases">
        <title>Evolutionary Origins and Diversification of the Mycorrhizal Mutualists.</title>
        <authorList>
            <consortium name="DOE Joint Genome Institute"/>
            <consortium name="Mycorrhizal Genomics Consortium"/>
            <person name="Kohler A."/>
            <person name="Kuo A."/>
            <person name="Nagy L.G."/>
            <person name="Floudas D."/>
            <person name="Copeland A."/>
            <person name="Barry K.W."/>
            <person name="Cichocki N."/>
            <person name="Veneault-Fourrey C."/>
            <person name="LaButti K."/>
            <person name="Lindquist E.A."/>
            <person name="Lipzen A."/>
            <person name="Lundell T."/>
            <person name="Morin E."/>
            <person name="Murat C."/>
            <person name="Riley R."/>
            <person name="Ohm R."/>
            <person name="Sun H."/>
            <person name="Tunlid A."/>
            <person name="Henrissat B."/>
            <person name="Grigoriev I.V."/>
            <person name="Hibbett D.S."/>
            <person name="Martin F."/>
        </authorList>
    </citation>
    <scope>NUCLEOTIDE SEQUENCE [LARGE SCALE GENOMIC DNA]</scope>
    <source>
        <strain evidence="2">Foug A</strain>
    </source>
</reference>
<evidence type="ECO:0000313" key="2">
    <source>
        <dbReference type="Proteomes" id="UP000053989"/>
    </source>
</evidence>
<sequence>MHLHKYAQQLLDDEGGIHVHEMNLRRGFIFPINKRDLRLCPWILPAFLRCDWDKVCGILLAV</sequence>
<gene>
    <name evidence="1" type="ORF">SCLCIDRAFT_1214584</name>
</gene>
<protein>
    <submittedName>
        <fullName evidence="1">Uncharacterized protein</fullName>
    </submittedName>
</protein>
<name>A0A0C3E3K3_9AGAM</name>
<keyword evidence="2" id="KW-1185">Reference proteome</keyword>
<proteinExistence type="predicted"/>
<accession>A0A0C3E3K3</accession>
<dbReference type="InParanoid" id="A0A0C3E3K3"/>
<organism evidence="1 2">
    <name type="scientific">Scleroderma citrinum Foug A</name>
    <dbReference type="NCBI Taxonomy" id="1036808"/>
    <lineage>
        <taxon>Eukaryota</taxon>
        <taxon>Fungi</taxon>
        <taxon>Dikarya</taxon>
        <taxon>Basidiomycota</taxon>
        <taxon>Agaricomycotina</taxon>
        <taxon>Agaricomycetes</taxon>
        <taxon>Agaricomycetidae</taxon>
        <taxon>Boletales</taxon>
        <taxon>Sclerodermatineae</taxon>
        <taxon>Sclerodermataceae</taxon>
        <taxon>Scleroderma</taxon>
    </lineage>
</organism>
<dbReference type="AlphaFoldDB" id="A0A0C3E3K3"/>
<evidence type="ECO:0000313" key="1">
    <source>
        <dbReference type="EMBL" id="KIM63059.1"/>
    </source>
</evidence>
<reference evidence="1 2" key="1">
    <citation type="submission" date="2014-04" db="EMBL/GenBank/DDBJ databases">
        <authorList>
            <consortium name="DOE Joint Genome Institute"/>
            <person name="Kuo A."/>
            <person name="Kohler A."/>
            <person name="Nagy L.G."/>
            <person name="Floudas D."/>
            <person name="Copeland A."/>
            <person name="Barry K.W."/>
            <person name="Cichocki N."/>
            <person name="Veneault-Fourrey C."/>
            <person name="LaButti K."/>
            <person name="Lindquist E.A."/>
            <person name="Lipzen A."/>
            <person name="Lundell T."/>
            <person name="Morin E."/>
            <person name="Murat C."/>
            <person name="Sun H."/>
            <person name="Tunlid A."/>
            <person name="Henrissat B."/>
            <person name="Grigoriev I.V."/>
            <person name="Hibbett D.S."/>
            <person name="Martin F."/>
            <person name="Nordberg H.P."/>
            <person name="Cantor M.N."/>
            <person name="Hua S.X."/>
        </authorList>
    </citation>
    <scope>NUCLEOTIDE SEQUENCE [LARGE SCALE GENOMIC DNA]</scope>
    <source>
        <strain evidence="1 2">Foug A</strain>
    </source>
</reference>